<evidence type="ECO:0000256" key="2">
    <source>
        <dbReference type="SAM" id="MobiDB-lite"/>
    </source>
</evidence>
<evidence type="ECO:0000256" key="1">
    <source>
        <dbReference type="SAM" id="Coils"/>
    </source>
</evidence>
<name>A0A5N7AYI7_9EURO</name>
<evidence type="ECO:0000256" key="3">
    <source>
        <dbReference type="SAM" id="SignalP"/>
    </source>
</evidence>
<dbReference type="Pfam" id="PF00024">
    <property type="entry name" value="PAN_1"/>
    <property type="match status" value="1"/>
</dbReference>
<sequence>MLVRHPLFALFWVGSAYASSNKCLSSNAIGTKSYNACCTGQSSGIETIKGVEFRYTCEQYALDSNGDYGTASTAATAADCAGQCAENPECVVSTWFATRKKCLSYSDMGFRPHSEKYWMTFVRTGKTTDEKGGTDGPNCEEKVTAATAQCKAEEAKACETEKAALEQKIRAECKKDAEEKCKGISHEQCREIETKCSSDKLAMGKELQDKCNVEKAALSAKCDEEKANKDKELQESQKKWEMAMTALKNTCDADKGAKEQCETELTALKISCAADKSAKEHCEKDKAELSKKHDEERDSKKKLEQENKDLISKFEEEKEAQEKASKEEKAKLEEENNKLKEIIAASGGGPGGPVKPDVLPSGPENSTTPCPHIHGKEYTVDGVTYQAFCGKMTRGRVINRNVDGGILLGSSPAIVMKVCSMEPTCQGIFCDNVGHCNIYIDYQFPPTEDLTGARNEQVYSLIPVQPRQNSANANALSASSVLAGNLFGGCPHTHKQKITIASHTFDFRCREARGGSSMSVGTGGIRYPSWCMAACAATPGCVGTSMGTSTCTYYSSLDNLDKLEETSERPLSQYWVARLTDQS</sequence>
<feature type="chain" id="PRO_5025018498" description="Apple domain-containing protein" evidence="3">
    <location>
        <begin position="19"/>
        <end position="583"/>
    </location>
</feature>
<organism evidence="5 6">
    <name type="scientific">Aspergillus bertholletiae</name>
    <dbReference type="NCBI Taxonomy" id="1226010"/>
    <lineage>
        <taxon>Eukaryota</taxon>
        <taxon>Fungi</taxon>
        <taxon>Dikarya</taxon>
        <taxon>Ascomycota</taxon>
        <taxon>Pezizomycotina</taxon>
        <taxon>Eurotiomycetes</taxon>
        <taxon>Eurotiomycetidae</taxon>
        <taxon>Eurotiales</taxon>
        <taxon>Aspergillaceae</taxon>
        <taxon>Aspergillus</taxon>
        <taxon>Aspergillus subgen. Circumdati</taxon>
    </lineage>
</organism>
<keyword evidence="1" id="KW-0175">Coiled coil</keyword>
<gene>
    <name evidence="5" type="ORF">BDV26DRAFT_51374</name>
</gene>
<dbReference type="AlphaFoldDB" id="A0A5N7AYI7"/>
<protein>
    <recommendedName>
        <fullName evidence="4">Apple domain-containing protein</fullName>
    </recommendedName>
</protein>
<feature type="domain" description="Apple" evidence="4">
    <location>
        <begin position="70"/>
        <end position="110"/>
    </location>
</feature>
<feature type="signal peptide" evidence="3">
    <location>
        <begin position="1"/>
        <end position="18"/>
    </location>
</feature>
<proteinExistence type="predicted"/>
<evidence type="ECO:0000313" key="5">
    <source>
        <dbReference type="EMBL" id="KAE8374109.1"/>
    </source>
</evidence>
<accession>A0A5N7AYI7</accession>
<feature type="compositionally biased region" description="Basic and acidic residues" evidence="2">
    <location>
        <begin position="285"/>
        <end position="341"/>
    </location>
</feature>
<feature type="coiled-coil region" evidence="1">
    <location>
        <begin position="148"/>
        <end position="175"/>
    </location>
</feature>
<keyword evidence="3" id="KW-0732">Signal</keyword>
<keyword evidence="6" id="KW-1185">Reference proteome</keyword>
<evidence type="ECO:0000313" key="6">
    <source>
        <dbReference type="Proteomes" id="UP000326198"/>
    </source>
</evidence>
<dbReference type="InterPro" id="IPR003609">
    <property type="entry name" value="Pan_app"/>
</dbReference>
<dbReference type="Proteomes" id="UP000326198">
    <property type="component" value="Unassembled WGS sequence"/>
</dbReference>
<evidence type="ECO:0000259" key="4">
    <source>
        <dbReference type="Pfam" id="PF00024"/>
    </source>
</evidence>
<dbReference type="OrthoDB" id="4356646at2759"/>
<feature type="region of interest" description="Disordered" evidence="2">
    <location>
        <begin position="285"/>
        <end position="374"/>
    </location>
</feature>
<reference evidence="5 6" key="1">
    <citation type="submission" date="2019-04" db="EMBL/GenBank/DDBJ databases">
        <title>Friends and foes A comparative genomics studyof 23 Aspergillus species from section Flavi.</title>
        <authorList>
            <consortium name="DOE Joint Genome Institute"/>
            <person name="Kjaerbolling I."/>
            <person name="Vesth T."/>
            <person name="Frisvad J.C."/>
            <person name="Nybo J.L."/>
            <person name="Theobald S."/>
            <person name="Kildgaard S."/>
            <person name="Isbrandt T."/>
            <person name="Kuo A."/>
            <person name="Sato A."/>
            <person name="Lyhne E.K."/>
            <person name="Kogle M.E."/>
            <person name="Wiebenga A."/>
            <person name="Kun R.S."/>
            <person name="Lubbers R.J."/>
            <person name="Makela M.R."/>
            <person name="Barry K."/>
            <person name="Chovatia M."/>
            <person name="Clum A."/>
            <person name="Daum C."/>
            <person name="Haridas S."/>
            <person name="He G."/>
            <person name="LaButti K."/>
            <person name="Lipzen A."/>
            <person name="Mondo S."/>
            <person name="Riley R."/>
            <person name="Salamov A."/>
            <person name="Simmons B.A."/>
            <person name="Magnuson J.K."/>
            <person name="Henrissat B."/>
            <person name="Mortensen U.H."/>
            <person name="Larsen T.O."/>
            <person name="Devries R.P."/>
            <person name="Grigoriev I.V."/>
            <person name="Machida M."/>
            <person name="Baker S.E."/>
            <person name="Andersen M.R."/>
        </authorList>
    </citation>
    <scope>NUCLEOTIDE SEQUENCE [LARGE SCALE GENOMIC DNA]</scope>
    <source>
        <strain evidence="5 6">IBT 29228</strain>
    </source>
</reference>
<dbReference type="EMBL" id="ML736294">
    <property type="protein sequence ID" value="KAE8374109.1"/>
    <property type="molecule type" value="Genomic_DNA"/>
</dbReference>